<evidence type="ECO:0000313" key="1">
    <source>
        <dbReference type="EMBL" id="EDL95634.1"/>
    </source>
</evidence>
<organism evidence="1 2">
    <name type="scientific">Rattus norvegicus</name>
    <name type="common">Rat</name>
    <dbReference type="NCBI Taxonomy" id="10116"/>
    <lineage>
        <taxon>Eukaryota</taxon>
        <taxon>Metazoa</taxon>
        <taxon>Chordata</taxon>
        <taxon>Craniata</taxon>
        <taxon>Vertebrata</taxon>
        <taxon>Euteleostomi</taxon>
        <taxon>Mammalia</taxon>
        <taxon>Eutheria</taxon>
        <taxon>Euarchontoglires</taxon>
        <taxon>Glires</taxon>
        <taxon>Rodentia</taxon>
        <taxon>Myomorpha</taxon>
        <taxon>Muroidea</taxon>
        <taxon>Muridae</taxon>
        <taxon>Murinae</taxon>
        <taxon>Rattus</taxon>
    </lineage>
</organism>
<sequence>MESVVLRSEVLLQRQEDQVLKVTLGYIPSWRPTRVT</sequence>
<dbReference type="Proteomes" id="UP000234681">
    <property type="component" value="Chromosome 8"/>
</dbReference>
<name>A6J4W1_RAT</name>
<dbReference type="EMBL" id="CH473975">
    <property type="protein sequence ID" value="EDL95634.1"/>
    <property type="molecule type" value="Genomic_DNA"/>
</dbReference>
<proteinExistence type="predicted"/>
<gene>
    <name evidence="1" type="ORF">rCG_57903</name>
</gene>
<protein>
    <submittedName>
        <fullName evidence="1">RCG57903</fullName>
    </submittedName>
</protein>
<evidence type="ECO:0000313" key="2">
    <source>
        <dbReference type="Proteomes" id="UP000234681"/>
    </source>
</evidence>
<accession>A6J4W1</accession>
<dbReference type="AlphaFoldDB" id="A6J4W1"/>
<reference evidence="2" key="1">
    <citation type="submission" date="2005-09" db="EMBL/GenBank/DDBJ databases">
        <authorList>
            <person name="Mural R.J."/>
            <person name="Li P.W."/>
            <person name="Adams M.D."/>
            <person name="Amanatides P.G."/>
            <person name="Baden-Tillson H."/>
            <person name="Barnstead M."/>
            <person name="Chin S.H."/>
            <person name="Dew I."/>
            <person name="Evans C.A."/>
            <person name="Ferriera S."/>
            <person name="Flanigan M."/>
            <person name="Fosler C."/>
            <person name="Glodek A."/>
            <person name="Gu Z."/>
            <person name="Holt R.A."/>
            <person name="Jennings D."/>
            <person name="Kraft C.L."/>
            <person name="Lu F."/>
            <person name="Nguyen T."/>
            <person name="Nusskern D.R."/>
            <person name="Pfannkoch C.M."/>
            <person name="Sitter C."/>
            <person name="Sutton G.G."/>
            <person name="Venter J.C."/>
            <person name="Wang Z."/>
            <person name="Woodage T."/>
            <person name="Zheng X.H."/>
            <person name="Zhong F."/>
        </authorList>
    </citation>
    <scope>NUCLEOTIDE SEQUENCE [LARGE SCALE GENOMIC DNA]</scope>
    <source>
        <strain>BN</strain>
        <strain evidence="2">Sprague-Dawley</strain>
    </source>
</reference>